<dbReference type="Proteomes" id="UP000019423">
    <property type="component" value="Chromosome"/>
</dbReference>
<protein>
    <recommendedName>
        <fullName evidence="1">FAD-dependent urate hydroxylase HpyO/Asp monooxygenase CreE-like FAD/NAD(P)-binding domain-containing protein</fullName>
    </recommendedName>
</protein>
<dbReference type="eggNOG" id="COG4529">
    <property type="taxonomic scope" value="Bacteria"/>
</dbReference>
<dbReference type="InterPro" id="IPR038732">
    <property type="entry name" value="HpyO/CreE_NAD-binding"/>
</dbReference>
<dbReference type="Pfam" id="PF13454">
    <property type="entry name" value="NAD_binding_9"/>
    <property type="match status" value="1"/>
</dbReference>
<dbReference type="KEGG" id="hsw:Hsw_3042"/>
<accession>W8F3P0</accession>
<name>W8F3P0_9BACT</name>
<evidence type="ECO:0000313" key="3">
    <source>
        <dbReference type="Proteomes" id="UP000019423"/>
    </source>
</evidence>
<dbReference type="PANTHER" id="PTHR40254">
    <property type="entry name" value="BLR0577 PROTEIN"/>
    <property type="match status" value="1"/>
</dbReference>
<proteinExistence type="predicted"/>
<dbReference type="PATRIC" id="fig|1227739.3.peg.3215"/>
<dbReference type="Gene3D" id="3.50.50.60">
    <property type="entry name" value="FAD/NAD(P)-binding domain"/>
    <property type="match status" value="1"/>
</dbReference>
<dbReference type="EMBL" id="CP007145">
    <property type="protein sequence ID" value="AHJ98637.1"/>
    <property type="molecule type" value="Genomic_DNA"/>
</dbReference>
<organism evidence="2 3">
    <name type="scientific">Hymenobacter swuensis DY53</name>
    <dbReference type="NCBI Taxonomy" id="1227739"/>
    <lineage>
        <taxon>Bacteria</taxon>
        <taxon>Pseudomonadati</taxon>
        <taxon>Bacteroidota</taxon>
        <taxon>Cytophagia</taxon>
        <taxon>Cytophagales</taxon>
        <taxon>Hymenobacteraceae</taxon>
        <taxon>Hymenobacter</taxon>
    </lineage>
</organism>
<keyword evidence="3" id="KW-1185">Reference proteome</keyword>
<dbReference type="AlphaFoldDB" id="W8F3P0"/>
<evidence type="ECO:0000259" key="1">
    <source>
        <dbReference type="Pfam" id="PF13454"/>
    </source>
</evidence>
<reference evidence="2 3" key="1">
    <citation type="submission" date="2014-01" db="EMBL/GenBank/DDBJ databases">
        <title>Complete genome sequence of ionizing-radiation resistance bacterium Hymenobacter swuensis DY53.</title>
        <authorList>
            <person name="Jung J.-H."/>
            <person name="Jeong S.-W."/>
            <person name="Joe M.-H."/>
            <person name="Cho y.-j."/>
            <person name="Kim M.-K."/>
            <person name="Lim S.-Y."/>
        </authorList>
    </citation>
    <scope>NUCLEOTIDE SEQUENCE [LARGE SCALE GENOMIC DNA]</scope>
    <source>
        <strain evidence="2 3">DY53</strain>
    </source>
</reference>
<dbReference type="InterPro" id="IPR052189">
    <property type="entry name" value="L-asp_N-monooxygenase_NS-form"/>
</dbReference>
<dbReference type="HOGENOM" id="CLU_020215_2_0_10"/>
<evidence type="ECO:0000313" key="2">
    <source>
        <dbReference type="EMBL" id="AHJ98637.1"/>
    </source>
</evidence>
<dbReference type="InterPro" id="IPR036188">
    <property type="entry name" value="FAD/NAD-bd_sf"/>
</dbReference>
<gene>
    <name evidence="2" type="ORF">Hsw_3042</name>
</gene>
<dbReference type="SUPFAM" id="SSF51905">
    <property type="entry name" value="FAD/NAD(P)-binding domain"/>
    <property type="match status" value="2"/>
</dbReference>
<feature type="domain" description="FAD-dependent urate hydroxylase HpyO/Asp monooxygenase CreE-like FAD/NAD(P)-binding" evidence="1">
    <location>
        <begin position="6"/>
        <end position="144"/>
    </location>
</feature>
<dbReference type="PANTHER" id="PTHR40254:SF1">
    <property type="entry name" value="BLR0577 PROTEIN"/>
    <property type="match status" value="1"/>
</dbReference>
<sequence>MLAVQLARLAGNHPYPCDVHLVEPRPVPGPGLAYTARRPEYLLNVRSQFLSAFPDQPDHFQNWLRVTSQEVCEHGFCSRQSYGRYLQQLVSQLLEWPSMNGIRCYWHNQAARAVEVSPSGSSATVRLMDGTELPSTYVVLALGNFPPPYPTTSSTEYRAYPNYHGNPWAQGALRNIGTDDTVLLIGTGLTAVDILLGLQADGHQGLVTTVSGHGRWPAAHQFEGATYPDFYAADLAGVDTVLDVLRVLRRHVREAQKQGIDWRMVVDTLRPHLGQIWATWPQPEQARFLRHLAGIWSVLRHRSPPRNAAIVAAMFAEGQVQQAIGRVKNIEPAANGLVVTVQKGQQPVQQLTAQHVITCTGPLLDYSRIQESVVVGLRETGHLQPDALHLGIETDAHGALLNATGQASGVLFTLGPSRRPAYFESTAVPELRNQAVALAQELGQRLRVTVDAGI</sequence>